<dbReference type="InterPro" id="IPR056509">
    <property type="entry name" value="Imm33-like"/>
</dbReference>
<dbReference type="Pfam" id="PF24719">
    <property type="entry name" value="Imm33-like"/>
    <property type="match status" value="1"/>
</dbReference>
<feature type="domain" description="Imm33-like" evidence="1">
    <location>
        <begin position="99"/>
        <end position="191"/>
    </location>
</feature>
<dbReference type="EMBL" id="RZGZ01000002">
    <property type="protein sequence ID" value="RUR01907.1"/>
    <property type="molecule type" value="Genomic_DNA"/>
</dbReference>
<dbReference type="OrthoDB" id="5148829at2"/>
<evidence type="ECO:0000259" key="1">
    <source>
        <dbReference type="Pfam" id="PF24719"/>
    </source>
</evidence>
<proteinExistence type="predicted"/>
<gene>
    <name evidence="2" type="ORF">ELQ94_10715</name>
</gene>
<sequence>MAVVWHEADHGGRHLAVQAHDVLGPAAQSLLTYVGSLPAESIVPGATVQFGWIVFDVVDGPGGWITLDSPDLRGDALTERTPDVSLALLGLTELVGFAQRTGLAPGEVRFDQTVLAHRDTVGASDLYLERLEPTQLGDSGWYLGPNDVRDQPTADELVVRRVWHLLLELPRVFGALALPTGSLVVVKGGDVLTVADATSTELWRTDSAR</sequence>
<comment type="caution">
    <text evidence="2">The sequence shown here is derived from an EMBL/GenBank/DDBJ whole genome shotgun (WGS) entry which is preliminary data.</text>
</comment>
<dbReference type="Proteomes" id="UP000274909">
    <property type="component" value="Unassembled WGS sequence"/>
</dbReference>
<reference evidence="2 3" key="1">
    <citation type="submission" date="2018-12" db="EMBL/GenBank/DDBJ databases">
        <authorList>
            <person name="Li F."/>
        </authorList>
    </citation>
    <scope>NUCLEOTIDE SEQUENCE [LARGE SCALE GENOMIC DNA]</scope>
    <source>
        <strain evidence="2 3">EGI 6500705</strain>
    </source>
</reference>
<keyword evidence="3" id="KW-1185">Reference proteome</keyword>
<name>A0A433JUR3_9MICO</name>
<protein>
    <recommendedName>
        <fullName evidence="1">Imm33-like domain-containing protein</fullName>
    </recommendedName>
</protein>
<dbReference type="AlphaFoldDB" id="A0A433JUR3"/>
<evidence type="ECO:0000313" key="3">
    <source>
        <dbReference type="Proteomes" id="UP000274909"/>
    </source>
</evidence>
<dbReference type="RefSeq" id="WP_127049909.1">
    <property type="nucleotide sequence ID" value="NZ_RZGZ01000002.1"/>
</dbReference>
<evidence type="ECO:0000313" key="2">
    <source>
        <dbReference type="EMBL" id="RUR01907.1"/>
    </source>
</evidence>
<organism evidence="2 3">
    <name type="scientific">Labedella endophytica</name>
    <dbReference type="NCBI Taxonomy" id="1523160"/>
    <lineage>
        <taxon>Bacteria</taxon>
        <taxon>Bacillati</taxon>
        <taxon>Actinomycetota</taxon>
        <taxon>Actinomycetes</taxon>
        <taxon>Micrococcales</taxon>
        <taxon>Microbacteriaceae</taxon>
        <taxon>Labedella</taxon>
    </lineage>
</organism>
<accession>A0A433JUR3</accession>